<dbReference type="Proteomes" id="UP000291116">
    <property type="component" value="Unassembled WGS sequence"/>
</dbReference>
<feature type="compositionally biased region" description="Basic and acidic residues" evidence="1">
    <location>
        <begin position="1034"/>
        <end position="1044"/>
    </location>
</feature>
<feature type="compositionally biased region" description="Basic and acidic residues" evidence="1">
    <location>
        <begin position="45"/>
        <end position="56"/>
    </location>
</feature>
<dbReference type="EMBL" id="CAACVS010000326">
    <property type="protein sequence ID" value="VEU41044.1"/>
    <property type="molecule type" value="Genomic_DNA"/>
</dbReference>
<evidence type="ECO:0000313" key="2">
    <source>
        <dbReference type="EMBL" id="VEU41044.1"/>
    </source>
</evidence>
<feature type="compositionally biased region" description="Basic and acidic residues" evidence="1">
    <location>
        <begin position="754"/>
        <end position="773"/>
    </location>
</feature>
<feature type="compositionally biased region" description="Basic and acidic residues" evidence="1">
    <location>
        <begin position="1060"/>
        <end position="1073"/>
    </location>
</feature>
<feature type="compositionally biased region" description="Acidic residues" evidence="1">
    <location>
        <begin position="613"/>
        <end position="628"/>
    </location>
</feature>
<sequence length="1120" mass="123139">MTMKLLAWLKPGGKADRGEKQGKVFRRIPPKRSSLSAIDLALAVAEHDEKNHDGDHGNSNSKHNENNNSSSSSSSSNSSNKGPSIRGEQAAPAVPSSTATSAASTPQRGLRRVSSARKLQIRWPPVSTNEKARATPTPKPCASQQSSLVPTLSSFLSKAGERDGIGESKDAGRDHETSSRDSTTAASSGSSSQGSGPASSRCLFDKSGADHRPIGSWQHQQNQNREQQQNHQQLPPWQRGSKTLVRETIDLYESINSLRRNSHKTAPPRGHHKTRSRDKERRVSYRIRFGIDRPGDPPHTGKTRGPLFSRRFPGTEAENTGGTHSGGGIRGYGRSDDWVGGTGPFTRRATGSGDSSGGRIGYGRPDVWITPLQGGGSGSPRTWIAKRVWNAPEKDDSEHEYEVDHSFLLDGVRDLLLSGEEEEGDLPLAVDRVVDVGGRWQHQHGNAGDPHEDAAGFSSLGDIDFDAPFFREATASGVEEEEEQEEEEDEDEDDDDDEENDSGEHTRGRHQHNLRGFGRPDTWVSRKASGTDEPPRSPWRSSRTSDTESDDDNDNDNDIEDEDDYNDSAERARDKAHHNLRGYGRPDAWVTPKTSGIDECPRSPWRSSRTSDTDSDNEDGDGEDENENESQNSRGEHTEGSKHRHNLRGFGRPDTWVTTKTNGTNESPRSPWRSSRTSDTDSDNEDENENESSNSRGEHTEGKHRHNLRGFGRPDTWVTAKTNGTNESPRSPWRSSRSSDTDSDGDDNDNDNGIDDHDDKTEDGSGEHTEGKNRHNLRGFGRPDTWVTAKTNGTNESPRSPWRSSRSSDTVSNGDDDDNDNDNDNGIDDHDDKTEDGSGEHTEGSKHRHNLRGFGRPDTWVTAKTNGTDESPRSPWRSAGTSGTEKDGIDNDAENESQNSSEEHTAGKHHHNLRGFGRPDTWVTTKGNEMDESPKSPLKSPRTSEDDSDENENNENSSVGSARDTPRHNQRGFGRPDTWVTAKNHGEDEPPRSPWRSPRDDESPPEDAPGGTGPTPSVPAAPAVAVAAAAADPRGGENGKESARGNEPGPRKTGSTTTSERIRKAKEAYEKDRASRITVRTYRFVYDSGEEDSVRGTPTWEKESLPVAEAPPEIKLWWQS</sequence>
<feature type="compositionally biased region" description="Polar residues" evidence="1">
    <location>
        <begin position="142"/>
        <end position="156"/>
    </location>
</feature>
<feature type="compositionally biased region" description="Acidic residues" evidence="1">
    <location>
        <begin position="680"/>
        <end position="690"/>
    </location>
</feature>
<reference evidence="2 3" key="1">
    <citation type="submission" date="2019-01" db="EMBL/GenBank/DDBJ databases">
        <authorList>
            <person name="Ferrante I. M."/>
        </authorList>
    </citation>
    <scope>NUCLEOTIDE SEQUENCE [LARGE SCALE GENOMIC DNA]</scope>
    <source>
        <strain evidence="2 3">B856</strain>
    </source>
</reference>
<feature type="compositionally biased region" description="Low complexity" evidence="1">
    <location>
        <begin position="665"/>
        <end position="677"/>
    </location>
</feature>
<feature type="region of interest" description="Disordered" evidence="1">
    <location>
        <begin position="256"/>
        <end position="335"/>
    </location>
</feature>
<evidence type="ECO:0000313" key="3">
    <source>
        <dbReference type="Proteomes" id="UP000291116"/>
    </source>
</evidence>
<organism evidence="2 3">
    <name type="scientific">Pseudo-nitzschia multistriata</name>
    <dbReference type="NCBI Taxonomy" id="183589"/>
    <lineage>
        <taxon>Eukaryota</taxon>
        <taxon>Sar</taxon>
        <taxon>Stramenopiles</taxon>
        <taxon>Ochrophyta</taxon>
        <taxon>Bacillariophyta</taxon>
        <taxon>Bacillariophyceae</taxon>
        <taxon>Bacillariophycidae</taxon>
        <taxon>Bacillariales</taxon>
        <taxon>Bacillariaceae</taxon>
        <taxon>Pseudo-nitzschia</taxon>
    </lineage>
</organism>
<feature type="compositionally biased region" description="Low complexity" evidence="1">
    <location>
        <begin position="90"/>
        <end position="106"/>
    </location>
</feature>
<feature type="compositionally biased region" description="Basic and acidic residues" evidence="1">
    <location>
        <begin position="277"/>
        <end position="296"/>
    </location>
</feature>
<feature type="region of interest" description="Disordered" evidence="1">
    <location>
        <begin position="1"/>
        <end position="241"/>
    </location>
</feature>
<feature type="region of interest" description="Disordered" evidence="1">
    <location>
        <begin position="475"/>
        <end position="1073"/>
    </location>
</feature>
<keyword evidence="3" id="KW-1185">Reference proteome</keyword>
<feature type="compositionally biased region" description="Acidic residues" evidence="1">
    <location>
        <begin position="478"/>
        <end position="501"/>
    </location>
</feature>
<feature type="compositionally biased region" description="Basic and acidic residues" evidence="1">
    <location>
        <begin position="827"/>
        <end position="845"/>
    </location>
</feature>
<gene>
    <name evidence="2" type="ORF">PSNMU_V1.4_AUG-EV-PASAV3_0079470</name>
</gene>
<protein>
    <submittedName>
        <fullName evidence="2">Uncharacterized protein</fullName>
    </submittedName>
</protein>
<feature type="compositionally biased region" description="Low complexity" evidence="1">
    <location>
        <begin position="797"/>
        <end position="808"/>
    </location>
</feature>
<evidence type="ECO:0000256" key="1">
    <source>
        <dbReference type="SAM" id="MobiDB-lite"/>
    </source>
</evidence>
<feature type="compositionally biased region" description="Low complexity" evidence="1">
    <location>
        <begin position="728"/>
        <end position="738"/>
    </location>
</feature>
<feature type="compositionally biased region" description="Acidic residues" evidence="1">
    <location>
        <begin position="814"/>
        <end position="826"/>
    </location>
</feature>
<feature type="compositionally biased region" description="Basic and acidic residues" evidence="1">
    <location>
        <begin position="203"/>
        <end position="213"/>
    </location>
</feature>
<feature type="region of interest" description="Disordered" evidence="1">
    <location>
        <begin position="441"/>
        <end position="462"/>
    </location>
</feature>
<dbReference type="PANTHER" id="PTHR35711">
    <property type="entry name" value="EXPRESSED PROTEIN"/>
    <property type="match status" value="1"/>
</dbReference>
<feature type="compositionally biased region" description="Basic and acidic residues" evidence="1">
    <location>
        <begin position="159"/>
        <end position="179"/>
    </location>
</feature>
<name>A0A448ZG79_9STRA</name>
<feature type="compositionally biased region" description="Acidic residues" evidence="1">
    <location>
        <begin position="547"/>
        <end position="567"/>
    </location>
</feature>
<proteinExistence type="predicted"/>
<feature type="compositionally biased region" description="Basic and acidic residues" evidence="1">
    <location>
        <begin position="13"/>
        <end position="22"/>
    </location>
</feature>
<feature type="compositionally biased region" description="Basic and acidic residues" evidence="1">
    <location>
        <begin position="984"/>
        <end position="1002"/>
    </location>
</feature>
<feature type="compositionally biased region" description="Low complexity" evidence="1">
    <location>
        <begin position="58"/>
        <end position="80"/>
    </location>
</feature>
<feature type="compositionally biased region" description="Low complexity" evidence="1">
    <location>
        <begin position="218"/>
        <end position="233"/>
    </location>
</feature>
<feature type="compositionally biased region" description="Low complexity" evidence="1">
    <location>
        <begin position="1014"/>
        <end position="1031"/>
    </location>
</feature>
<accession>A0A448ZG79</accession>
<dbReference type="AlphaFoldDB" id="A0A448ZG79"/>
<dbReference type="PANTHER" id="PTHR35711:SF1">
    <property type="entry name" value="ECTODERMAL, ISOFORM F"/>
    <property type="match status" value="1"/>
</dbReference>
<feature type="compositionally biased region" description="Acidic residues" evidence="1">
    <location>
        <begin position="741"/>
        <end position="753"/>
    </location>
</feature>
<feature type="compositionally biased region" description="Low complexity" evidence="1">
    <location>
        <begin position="180"/>
        <end position="200"/>
    </location>
</feature>